<evidence type="ECO:0000256" key="1">
    <source>
        <dbReference type="ARBA" id="ARBA00022723"/>
    </source>
</evidence>
<dbReference type="PANTHER" id="PTHR42648:SF32">
    <property type="entry name" value="RIBONUCLEASE H-LIKE DOMAIN, GAG-PRE-INTEGRASE DOMAIN PROTEIN-RELATED"/>
    <property type="match status" value="1"/>
</dbReference>
<evidence type="ECO:0000259" key="4">
    <source>
        <dbReference type="PROSITE" id="PS50994"/>
    </source>
</evidence>
<keyword evidence="1" id="KW-0479">Metal-binding</keyword>
<dbReference type="Proteomes" id="UP001151760">
    <property type="component" value="Unassembled WGS sequence"/>
</dbReference>
<feature type="compositionally biased region" description="Basic and acidic residues" evidence="3">
    <location>
        <begin position="475"/>
        <end position="504"/>
    </location>
</feature>
<evidence type="ECO:0000256" key="2">
    <source>
        <dbReference type="ARBA" id="ARBA00022801"/>
    </source>
</evidence>
<evidence type="ECO:0000256" key="3">
    <source>
        <dbReference type="SAM" id="MobiDB-lite"/>
    </source>
</evidence>
<proteinExistence type="predicted"/>
<dbReference type="InterPro" id="IPR039537">
    <property type="entry name" value="Retrotran_Ty1/copia-like"/>
</dbReference>
<accession>A0ABQ5B0G5</accession>
<dbReference type="EMBL" id="BQNB010012704">
    <property type="protein sequence ID" value="GJT06869.1"/>
    <property type="molecule type" value="Genomic_DNA"/>
</dbReference>
<protein>
    <submittedName>
        <fullName evidence="5">Retrovirus-related pol polyprotein from transposon TNT 1-94</fullName>
    </submittedName>
</protein>
<name>A0ABQ5B0G5_9ASTR</name>
<dbReference type="Pfam" id="PF07727">
    <property type="entry name" value="RVT_2"/>
    <property type="match status" value="1"/>
</dbReference>
<evidence type="ECO:0000313" key="5">
    <source>
        <dbReference type="EMBL" id="GJT06869.1"/>
    </source>
</evidence>
<evidence type="ECO:0000313" key="6">
    <source>
        <dbReference type="Proteomes" id="UP001151760"/>
    </source>
</evidence>
<feature type="domain" description="Integrase catalytic" evidence="4">
    <location>
        <begin position="197"/>
        <end position="371"/>
    </location>
</feature>
<dbReference type="PROSITE" id="PS50994">
    <property type="entry name" value="INTEGRASE"/>
    <property type="match status" value="1"/>
</dbReference>
<gene>
    <name evidence="5" type="ORF">Tco_0841331</name>
</gene>
<reference evidence="5" key="2">
    <citation type="submission" date="2022-01" db="EMBL/GenBank/DDBJ databases">
        <authorList>
            <person name="Yamashiro T."/>
            <person name="Shiraishi A."/>
            <person name="Satake H."/>
            <person name="Nakayama K."/>
        </authorList>
    </citation>
    <scope>NUCLEOTIDE SEQUENCE</scope>
</reference>
<dbReference type="Pfam" id="PF25597">
    <property type="entry name" value="SH3_retrovirus"/>
    <property type="match status" value="1"/>
</dbReference>
<keyword evidence="6" id="KW-1185">Reference proteome</keyword>
<comment type="caution">
    <text evidence="5">The sequence shown here is derived from an EMBL/GenBank/DDBJ whole genome shotgun (WGS) entry which is preliminary data.</text>
</comment>
<dbReference type="Pfam" id="PF00665">
    <property type="entry name" value="rve"/>
    <property type="match status" value="1"/>
</dbReference>
<dbReference type="InterPro" id="IPR001584">
    <property type="entry name" value="Integrase_cat-core"/>
</dbReference>
<keyword evidence="2" id="KW-0378">Hydrolase</keyword>
<sequence length="945" mass="106381">MGFKDTKENEIKESTEGSLQVETTTSYALISCDGLGDYDWSDQEKEGPTNFALMAYTSLSSNSEVSTDSNCSSSCLENVKILKEQNEQLLKDLRTSKLNVIAYKTGLESVEIVDKCKIGLGYNAVQPPYIGNFMPPKHDLSFSGLEVFMNEPIVSEPTIKKHVVKTSKAKASKAKSKAVRKNNGALIIKDWVSDSEEEDVPQAKIEKKIVKSSFSKIEFVKSKEQIKSPRKTTIKQDDYSRFSWVFFLATKDETSGILKSFITGVENLIDQRVKVIRCDNGTEFKNKEMNQFCERKGIKREFSVARTPQQNGVAERKNRTLIEAARTMLADSKLPTTFWAEAVNTACYVQNRVLVTKPHNKTPYELFLGRKPALGFMRPFGCPVTILNTIDHLGKFDGKADEGFFVGYSINSKAFRVFNSRTRIVEENLHVQFSKNTPNIAGSGPNWLFDIDALTKSMNYKPVVAGNQSNGNAGDDEKKVTKEPGKEGGDSSKDRESNDQKEEDNVNNTNTVNAASINEVNVVGAKTSIELPDGPNMPELKDIIYSDDNEDVGTEADMNNLDAFMPVSPIPTTRIHKDHLVEQIIRDLNSAPQTRRMTNNLEEHEPKKLPNGKMAIGTKWVFRNKKDEIGIVIKNKARLVAQGYTQEEGIDYDEVFAPIEEEFYVCQPPGFEDPDFLDRVYKVEKALYGLHQAPRAWYKILSTYLLDNGFQRGKIDKTLFIKRDKGLEVKQKKDEIFISQDKYVTEILKKFGFTDVNTASTPMETQKLLLKDEDGEEVDGHLYRSMIGSLMYLTFSRPDIMFAVCACARYQVNPKISHLYAREGKGFSRRVTPLFPTMMVQAQKEMGEECHDAEMFDVNDLHGDEVFVEKEVEKEAPEKEVSIADPVTTAGEGVTTASVKLSTASPTQTTTVDELTLAQTLIEIRSTRPRLKGLFIHEVEQHLHQ</sequence>
<dbReference type="InterPro" id="IPR036397">
    <property type="entry name" value="RNaseH_sf"/>
</dbReference>
<reference evidence="5" key="1">
    <citation type="journal article" date="2022" name="Int. J. Mol. Sci.">
        <title>Draft Genome of Tanacetum Coccineum: Genomic Comparison of Closely Related Tanacetum-Family Plants.</title>
        <authorList>
            <person name="Yamashiro T."/>
            <person name="Shiraishi A."/>
            <person name="Nakayama K."/>
            <person name="Satake H."/>
        </authorList>
    </citation>
    <scope>NUCLEOTIDE SEQUENCE</scope>
</reference>
<dbReference type="Gene3D" id="3.30.420.10">
    <property type="entry name" value="Ribonuclease H-like superfamily/Ribonuclease H"/>
    <property type="match status" value="1"/>
</dbReference>
<dbReference type="PANTHER" id="PTHR42648">
    <property type="entry name" value="TRANSPOSASE, PUTATIVE-RELATED"/>
    <property type="match status" value="1"/>
</dbReference>
<organism evidence="5 6">
    <name type="scientific">Tanacetum coccineum</name>
    <dbReference type="NCBI Taxonomy" id="301880"/>
    <lineage>
        <taxon>Eukaryota</taxon>
        <taxon>Viridiplantae</taxon>
        <taxon>Streptophyta</taxon>
        <taxon>Embryophyta</taxon>
        <taxon>Tracheophyta</taxon>
        <taxon>Spermatophyta</taxon>
        <taxon>Magnoliopsida</taxon>
        <taxon>eudicotyledons</taxon>
        <taxon>Gunneridae</taxon>
        <taxon>Pentapetalae</taxon>
        <taxon>asterids</taxon>
        <taxon>campanulids</taxon>
        <taxon>Asterales</taxon>
        <taxon>Asteraceae</taxon>
        <taxon>Asteroideae</taxon>
        <taxon>Anthemideae</taxon>
        <taxon>Anthemidinae</taxon>
        <taxon>Tanacetum</taxon>
    </lineage>
</organism>
<feature type="region of interest" description="Disordered" evidence="3">
    <location>
        <begin position="465"/>
        <end position="513"/>
    </location>
</feature>
<dbReference type="SUPFAM" id="SSF53098">
    <property type="entry name" value="Ribonuclease H-like"/>
    <property type="match status" value="1"/>
</dbReference>
<dbReference type="InterPro" id="IPR012337">
    <property type="entry name" value="RNaseH-like_sf"/>
</dbReference>
<dbReference type="InterPro" id="IPR057670">
    <property type="entry name" value="SH3_retrovirus"/>
</dbReference>
<dbReference type="InterPro" id="IPR013103">
    <property type="entry name" value="RVT_2"/>
</dbReference>